<comment type="caution">
    <text evidence="2">The sequence shown here is derived from an EMBL/GenBank/DDBJ whole genome shotgun (WGS) entry which is preliminary data.</text>
</comment>
<dbReference type="Proteomes" id="UP000028828">
    <property type="component" value="Unassembled WGS sequence"/>
</dbReference>
<accession>A0A086JAG5</accession>
<protein>
    <submittedName>
        <fullName evidence="2">Uncharacterized protein</fullName>
    </submittedName>
</protein>
<dbReference type="AlphaFoldDB" id="A0A086JAG5"/>
<name>A0A086JAG5_TOXGO</name>
<gene>
    <name evidence="2" type="ORF">TGP89_251470</name>
</gene>
<evidence type="ECO:0000256" key="1">
    <source>
        <dbReference type="SAM" id="MobiDB-lite"/>
    </source>
</evidence>
<evidence type="ECO:0000313" key="2">
    <source>
        <dbReference type="EMBL" id="KFG29133.1"/>
    </source>
</evidence>
<sequence length="204" mass="22813">MHVYVESWLWSWSETRVSPASSLGFCSEENEGFLRLHHGPRNDLDRYFRVRRSRRAALWSASLHSSQTGEHSKHFQKRNDWAHVHPRHDSDSVPLAVLGLCVRLATAPSDLSGKTEGRGNLQSGRRNSVGAQAGEPHATTKSTRRAANAKTETSDISQVEVQKQNPRKRAADAKTALLLSGDMQHSLRGERHTEAWQKTGCIDS</sequence>
<organism evidence="2 3">
    <name type="scientific">Toxoplasma gondii p89</name>
    <dbReference type="NCBI Taxonomy" id="943119"/>
    <lineage>
        <taxon>Eukaryota</taxon>
        <taxon>Sar</taxon>
        <taxon>Alveolata</taxon>
        <taxon>Apicomplexa</taxon>
        <taxon>Conoidasida</taxon>
        <taxon>Coccidia</taxon>
        <taxon>Eucoccidiorida</taxon>
        <taxon>Eimeriorina</taxon>
        <taxon>Sarcocystidae</taxon>
        <taxon>Toxoplasma</taxon>
    </lineage>
</organism>
<feature type="region of interest" description="Disordered" evidence="1">
    <location>
        <begin position="109"/>
        <end position="204"/>
    </location>
</feature>
<proteinExistence type="predicted"/>
<dbReference type="EMBL" id="AEYI02002218">
    <property type="protein sequence ID" value="KFG29133.1"/>
    <property type="molecule type" value="Genomic_DNA"/>
</dbReference>
<feature type="compositionally biased region" description="Basic and acidic residues" evidence="1">
    <location>
        <begin position="185"/>
        <end position="195"/>
    </location>
</feature>
<reference evidence="2 3" key="1">
    <citation type="submission" date="2014-03" db="EMBL/GenBank/DDBJ databases">
        <authorList>
            <person name="Sibley D."/>
            <person name="Venepally P."/>
            <person name="Karamycheva S."/>
            <person name="Hadjithomas M."/>
            <person name="Khan A."/>
            <person name="Brunk B."/>
            <person name="Roos D."/>
            <person name="Caler E."/>
            <person name="Lorenzi H."/>
        </authorList>
    </citation>
    <scope>NUCLEOTIDE SEQUENCE [LARGE SCALE GENOMIC DNA]</scope>
    <source>
        <strain evidence="3">p89</strain>
    </source>
</reference>
<dbReference type="VEuPathDB" id="ToxoDB:TGP89_251470"/>
<feature type="compositionally biased region" description="Polar residues" evidence="1">
    <location>
        <begin position="120"/>
        <end position="130"/>
    </location>
</feature>
<evidence type="ECO:0000313" key="3">
    <source>
        <dbReference type="Proteomes" id="UP000028828"/>
    </source>
</evidence>
<feature type="compositionally biased region" description="Polar residues" evidence="1">
    <location>
        <begin position="150"/>
        <end position="164"/>
    </location>
</feature>